<evidence type="ECO:0000259" key="12">
    <source>
        <dbReference type="PROSITE" id="PS50011"/>
    </source>
</evidence>
<dbReference type="Gene3D" id="3.30.200.20">
    <property type="entry name" value="Phosphorylase Kinase, domain 1"/>
    <property type="match status" value="2"/>
</dbReference>
<evidence type="ECO:0000256" key="7">
    <source>
        <dbReference type="ARBA" id="ARBA00022840"/>
    </source>
</evidence>
<keyword evidence="10" id="KW-0175">Coiled coil</keyword>
<evidence type="ECO:0000256" key="9">
    <source>
        <dbReference type="ARBA" id="ARBA00048679"/>
    </source>
</evidence>
<dbReference type="InterPro" id="IPR000719">
    <property type="entry name" value="Prot_kinase_dom"/>
</dbReference>
<comment type="catalytic activity">
    <reaction evidence="8">
        <text>L-threonyl-[protein] + ATP = O-phospho-L-threonyl-[protein] + ADP + H(+)</text>
        <dbReference type="Rhea" id="RHEA:46608"/>
        <dbReference type="Rhea" id="RHEA-COMP:11060"/>
        <dbReference type="Rhea" id="RHEA-COMP:11605"/>
        <dbReference type="ChEBI" id="CHEBI:15378"/>
        <dbReference type="ChEBI" id="CHEBI:30013"/>
        <dbReference type="ChEBI" id="CHEBI:30616"/>
        <dbReference type="ChEBI" id="CHEBI:61977"/>
        <dbReference type="ChEBI" id="CHEBI:456216"/>
        <dbReference type="EC" id="2.7.11.1"/>
    </reaction>
</comment>
<evidence type="ECO:0000313" key="13">
    <source>
        <dbReference type="EMBL" id="CAG5113898.1"/>
    </source>
</evidence>
<evidence type="ECO:0000256" key="4">
    <source>
        <dbReference type="ARBA" id="ARBA00022679"/>
    </source>
</evidence>
<dbReference type="InterPro" id="IPR011009">
    <property type="entry name" value="Kinase-like_dom_sf"/>
</dbReference>
<evidence type="ECO:0000256" key="1">
    <source>
        <dbReference type="ARBA" id="ARBA00010886"/>
    </source>
</evidence>
<keyword evidence="5" id="KW-0547">Nucleotide-binding</keyword>
<dbReference type="Gene3D" id="1.10.510.10">
    <property type="entry name" value="Transferase(Phosphotransferase) domain 1"/>
    <property type="match status" value="1"/>
</dbReference>
<keyword evidence="7" id="KW-0067">ATP-binding</keyword>
<dbReference type="EC" id="2.7.11.1" evidence="2"/>
<dbReference type="PANTHER" id="PTHR44899:SF10">
    <property type="entry name" value="NIMA-RELATED KINASE 2"/>
    <property type="match status" value="1"/>
</dbReference>
<name>A0ABN7T8D1_OIKDI</name>
<accession>A0ABN7T8D1</accession>
<feature type="coiled-coil region" evidence="10">
    <location>
        <begin position="393"/>
        <end position="420"/>
    </location>
</feature>
<reference evidence="13 14" key="1">
    <citation type="submission" date="2021-04" db="EMBL/GenBank/DDBJ databases">
        <authorList>
            <person name="Bliznina A."/>
        </authorList>
    </citation>
    <scope>NUCLEOTIDE SEQUENCE [LARGE SCALE GENOMIC DNA]</scope>
</reference>
<evidence type="ECO:0000256" key="8">
    <source>
        <dbReference type="ARBA" id="ARBA00047899"/>
    </source>
</evidence>
<dbReference type="PROSITE" id="PS50011">
    <property type="entry name" value="PROTEIN_KINASE_DOM"/>
    <property type="match status" value="1"/>
</dbReference>
<protein>
    <recommendedName>
        <fullName evidence="2">non-specific serine/threonine protein kinase</fullName>
        <ecNumber evidence="2">2.7.11.1</ecNumber>
    </recommendedName>
</protein>
<evidence type="ECO:0000256" key="10">
    <source>
        <dbReference type="SAM" id="Coils"/>
    </source>
</evidence>
<evidence type="ECO:0000313" key="14">
    <source>
        <dbReference type="Proteomes" id="UP001158576"/>
    </source>
</evidence>
<dbReference type="SMART" id="SM00220">
    <property type="entry name" value="S_TKc"/>
    <property type="match status" value="1"/>
</dbReference>
<dbReference type="Pfam" id="PF00069">
    <property type="entry name" value="Pkinase"/>
    <property type="match status" value="1"/>
</dbReference>
<keyword evidence="6" id="KW-0418">Kinase</keyword>
<evidence type="ECO:0000256" key="3">
    <source>
        <dbReference type="ARBA" id="ARBA00022527"/>
    </source>
</evidence>
<evidence type="ECO:0000256" key="2">
    <source>
        <dbReference type="ARBA" id="ARBA00012513"/>
    </source>
</evidence>
<dbReference type="InterPro" id="IPR051131">
    <property type="entry name" value="NEK_Ser/Thr_kinase_NIMA"/>
</dbReference>
<dbReference type="InterPro" id="IPR008271">
    <property type="entry name" value="Ser/Thr_kinase_AS"/>
</dbReference>
<organism evidence="13 14">
    <name type="scientific">Oikopleura dioica</name>
    <name type="common">Tunicate</name>
    <dbReference type="NCBI Taxonomy" id="34765"/>
    <lineage>
        <taxon>Eukaryota</taxon>
        <taxon>Metazoa</taxon>
        <taxon>Chordata</taxon>
        <taxon>Tunicata</taxon>
        <taxon>Appendicularia</taxon>
        <taxon>Copelata</taxon>
        <taxon>Oikopleuridae</taxon>
        <taxon>Oikopleura</taxon>
    </lineage>
</organism>
<feature type="compositionally biased region" description="Basic and acidic residues" evidence="11">
    <location>
        <begin position="371"/>
        <end position="380"/>
    </location>
</feature>
<keyword evidence="4" id="KW-0808">Transferase</keyword>
<sequence length="589" mass="67131">MPGRQSDYTVVQQIGVGSFGTCCLVKRLVDGQKFVWKEVRYGNMREAEKESLVREVNLLRDLRHPHIVRYIDRIVVKSSSTLYLVMEYCAGGDLAQLIQDRKQKRLAGRLNSMLPQEFVLKVFYQLLLALKELHQNQQGKILHRDLKPANVFLTSAMGDVKLGDFGLARVLSSEVSMAISYVGTPYYMSPEQVAKMRYNESSDVWSLGCLIYELCALHPPFTAKDQKELYGKIKKGEFRRIPHAYSEELFTTLSSMLKQNPEKRPSVESLLQMPYINPTLMMPKPKRSTTPKVSRVSSLKRESTASSATKDSINSSGYKSYDTNNSTPISKPSPPISSQRPSSLPKPIRSGSNNNVPYLNLAGDSPSPIKPLERSPSKRRKTELELKIWEERLVQREKSLDDRERRLNELQNELEKKSRVLQPVKPTTNSPRTIFANKISEDEATKAVTHWWLWRYAQVMQQIVGSDKCPSLLKLFSEAFSFIQKSCIMAEPGTKLLFLIEAAHTTLDFYQYDAAVKCINEFQAFYGKTFSLSGALGKRTRFQQDSLAQLYLKVENDDSKKLEKSKYDCVKRNGSKVIDVALEDESVMR</sequence>
<evidence type="ECO:0000256" key="6">
    <source>
        <dbReference type="ARBA" id="ARBA00022777"/>
    </source>
</evidence>
<feature type="compositionally biased region" description="Low complexity" evidence="11">
    <location>
        <begin position="326"/>
        <end position="345"/>
    </location>
</feature>
<dbReference type="PANTHER" id="PTHR44899">
    <property type="entry name" value="CAMK FAMILY PROTEIN KINASE"/>
    <property type="match status" value="1"/>
</dbReference>
<dbReference type="EMBL" id="OU015567">
    <property type="protein sequence ID" value="CAG5113898.1"/>
    <property type="molecule type" value="Genomic_DNA"/>
</dbReference>
<evidence type="ECO:0000256" key="5">
    <source>
        <dbReference type="ARBA" id="ARBA00022741"/>
    </source>
</evidence>
<dbReference type="SUPFAM" id="SSF56112">
    <property type="entry name" value="Protein kinase-like (PK-like)"/>
    <property type="match status" value="1"/>
</dbReference>
<proteinExistence type="inferred from homology"/>
<keyword evidence="3" id="KW-0723">Serine/threonine-protein kinase</keyword>
<keyword evidence="14" id="KW-1185">Reference proteome</keyword>
<feature type="region of interest" description="Disordered" evidence="11">
    <location>
        <begin position="278"/>
        <end position="380"/>
    </location>
</feature>
<evidence type="ECO:0000256" key="11">
    <source>
        <dbReference type="SAM" id="MobiDB-lite"/>
    </source>
</evidence>
<comment type="similarity">
    <text evidence="1">Belongs to the protein kinase superfamily. NEK Ser/Thr protein kinase family. NIMA subfamily.</text>
</comment>
<comment type="catalytic activity">
    <reaction evidence="9">
        <text>L-seryl-[protein] + ATP = O-phospho-L-seryl-[protein] + ADP + H(+)</text>
        <dbReference type="Rhea" id="RHEA:17989"/>
        <dbReference type="Rhea" id="RHEA-COMP:9863"/>
        <dbReference type="Rhea" id="RHEA-COMP:11604"/>
        <dbReference type="ChEBI" id="CHEBI:15378"/>
        <dbReference type="ChEBI" id="CHEBI:29999"/>
        <dbReference type="ChEBI" id="CHEBI:30616"/>
        <dbReference type="ChEBI" id="CHEBI:83421"/>
        <dbReference type="ChEBI" id="CHEBI:456216"/>
        <dbReference type="EC" id="2.7.11.1"/>
    </reaction>
</comment>
<feature type="compositionally biased region" description="Polar residues" evidence="11">
    <location>
        <begin position="304"/>
        <end position="325"/>
    </location>
</feature>
<dbReference type="CDD" id="cd08217">
    <property type="entry name" value="STKc_Nek2"/>
    <property type="match status" value="1"/>
</dbReference>
<dbReference type="PROSITE" id="PS00108">
    <property type="entry name" value="PROTEIN_KINASE_ST"/>
    <property type="match status" value="1"/>
</dbReference>
<dbReference type="Proteomes" id="UP001158576">
    <property type="component" value="Chromosome 2"/>
</dbReference>
<gene>
    <name evidence="13" type="ORF">OKIOD_LOCUS16753</name>
</gene>
<feature type="domain" description="Protein kinase" evidence="12">
    <location>
        <begin position="8"/>
        <end position="276"/>
    </location>
</feature>